<evidence type="ECO:0000313" key="3">
    <source>
        <dbReference type="Proteomes" id="UP000253551"/>
    </source>
</evidence>
<evidence type="ECO:0000313" key="2">
    <source>
        <dbReference type="EMBL" id="RCH79068.1"/>
    </source>
</evidence>
<gene>
    <name evidence="2" type="ORF">CU098_002901</name>
</gene>
<dbReference type="Proteomes" id="UP000253551">
    <property type="component" value="Unassembled WGS sequence"/>
</dbReference>
<evidence type="ECO:0000256" key="1">
    <source>
        <dbReference type="SAM" id="MobiDB-lite"/>
    </source>
</evidence>
<accession>A0A367IN21</accession>
<reference evidence="2 3" key="1">
    <citation type="journal article" date="2018" name="G3 (Bethesda)">
        <title>Phylogenetic and Phylogenomic Definition of Rhizopus Species.</title>
        <authorList>
            <person name="Gryganskyi A.P."/>
            <person name="Golan J."/>
            <person name="Dolatabadi S."/>
            <person name="Mondo S."/>
            <person name="Robb S."/>
            <person name="Idnurm A."/>
            <person name="Muszewska A."/>
            <person name="Steczkiewicz K."/>
            <person name="Masonjones S."/>
            <person name="Liao H.L."/>
            <person name="Gajdeczka M.T."/>
            <person name="Anike F."/>
            <person name="Vuek A."/>
            <person name="Anishchenko I.M."/>
            <person name="Voigt K."/>
            <person name="de Hoog G.S."/>
            <person name="Smith M.E."/>
            <person name="Heitman J."/>
            <person name="Vilgalys R."/>
            <person name="Stajich J.E."/>
        </authorList>
    </citation>
    <scope>NUCLEOTIDE SEQUENCE [LARGE SCALE GENOMIC DNA]</scope>
    <source>
        <strain evidence="2 3">LSU 92-RS-03</strain>
    </source>
</reference>
<dbReference type="AlphaFoldDB" id="A0A367IN21"/>
<keyword evidence="3" id="KW-1185">Reference proteome</keyword>
<comment type="caution">
    <text evidence="2">The sequence shown here is derived from an EMBL/GenBank/DDBJ whole genome shotgun (WGS) entry which is preliminary data.</text>
</comment>
<feature type="region of interest" description="Disordered" evidence="1">
    <location>
        <begin position="322"/>
        <end position="356"/>
    </location>
</feature>
<protein>
    <submittedName>
        <fullName evidence="2">Uncharacterized protein</fullName>
    </submittedName>
</protein>
<feature type="non-terminal residue" evidence="2">
    <location>
        <position position="430"/>
    </location>
</feature>
<organism evidence="2 3">
    <name type="scientific">Rhizopus stolonifer</name>
    <name type="common">Rhizopus nigricans</name>
    <dbReference type="NCBI Taxonomy" id="4846"/>
    <lineage>
        <taxon>Eukaryota</taxon>
        <taxon>Fungi</taxon>
        <taxon>Fungi incertae sedis</taxon>
        <taxon>Mucoromycota</taxon>
        <taxon>Mucoromycotina</taxon>
        <taxon>Mucoromycetes</taxon>
        <taxon>Mucorales</taxon>
        <taxon>Mucorineae</taxon>
        <taxon>Rhizopodaceae</taxon>
        <taxon>Rhizopus</taxon>
    </lineage>
</organism>
<sequence length="430" mass="49134">MTVQYSSEIMLFNMPKKLPPGGKEMSSIVLSNQKVIDIIVNFLTKAEPDTYRLGHIQSNNKRESVVYLPRSSVSETHPPIVVLVQDNVNRKYMSELIDQSIDASEKYDVLPHVLLICTDSVDEKILGNSEPVKEHESLHQAVCTFWAKSCYIVTKGYAHKQERDVLDPLEAIHYVLSSKVPNLLNLKHRSDPTVISLYEAAMEETKQFVDTNRTLLEDVVTICSFSEKKFEKIYDLLKDKFPPDNEVLTLAREGADHLSKLKSEYQETLSTDSTNESIAPMYEPPNASKIDNNDLSVSPDVLATLIHDASRKNDKRPIHFRKVNTDFPPKTLQDPKTTSPIVKEEPSSSVDFNPRPIINRTKGSRWTDEEFEFADSVRLKFYGRMDWNLCLKDGHTKDYFLNLGTGASLKTTFYKQRKIRLSDYRLIALI</sequence>
<name>A0A367IN21_RHIST</name>
<dbReference type="OrthoDB" id="2209542at2759"/>
<proteinExistence type="predicted"/>
<dbReference type="EMBL" id="PJQM01006806">
    <property type="protein sequence ID" value="RCH79068.1"/>
    <property type="molecule type" value="Genomic_DNA"/>
</dbReference>